<name>A0A5M6ZH84_9PROT</name>
<dbReference type="GO" id="GO:0008460">
    <property type="term" value="F:dTDP-glucose 4,6-dehydratase activity"/>
    <property type="evidence" value="ECO:0007669"/>
    <property type="project" value="UniProtKB-EC"/>
</dbReference>
<accession>A0A5M6ZH84</accession>
<sequence length="363" mass="39442">MITLVTGGLGFIGSALVRRLIEHTGGTVVVLDAETYAASPEAVAMCKPTGRYHLEKGDIRDAGRVRAVFEAWRPDRVVHLAAETHVDRSIDGPGAFIETNITGAYVLLQAARAHLDTLDTAARASFRFLHVSTDEVYGSLGPNDPAFSETTRYDPRSPYAASKAASDHLARAWGETFGLPVMISNCSNNYGPWQHPEKLIPHMIARAISGQSLPVYGDGSNVRDWLHVDDHARALHLILERGRAGDTFNIGGGAERTNLQVVHALCAALDARFPEAAPHSDLIAFVADRPGHDFRYAMDHSKLTAALGWTPVHDFEDALKGVLDWYLEHEDWWRRVLARSGGAQRRGLGAQTGPAASGEDAST</sequence>
<evidence type="ECO:0000256" key="5">
    <source>
        <dbReference type="ARBA" id="ARBA00023027"/>
    </source>
</evidence>
<dbReference type="GO" id="GO:0009225">
    <property type="term" value="P:nucleotide-sugar metabolic process"/>
    <property type="evidence" value="ECO:0007669"/>
    <property type="project" value="InterPro"/>
</dbReference>
<dbReference type="PANTHER" id="PTHR43000">
    <property type="entry name" value="DTDP-D-GLUCOSE 4,6-DEHYDRATASE-RELATED"/>
    <property type="match status" value="1"/>
</dbReference>
<organism evidence="10 11">
    <name type="scientific">Alkalicaulis satelles</name>
    <dbReference type="NCBI Taxonomy" id="2609175"/>
    <lineage>
        <taxon>Bacteria</taxon>
        <taxon>Pseudomonadati</taxon>
        <taxon>Pseudomonadota</taxon>
        <taxon>Alphaproteobacteria</taxon>
        <taxon>Maricaulales</taxon>
        <taxon>Maricaulaceae</taxon>
        <taxon>Alkalicaulis</taxon>
    </lineage>
</organism>
<evidence type="ECO:0000256" key="2">
    <source>
        <dbReference type="ARBA" id="ARBA00001911"/>
    </source>
</evidence>
<keyword evidence="6 7" id="KW-0456">Lyase</keyword>
<protein>
    <recommendedName>
        <fullName evidence="4 7">dTDP-glucose 4,6-dehydratase</fullName>
        <ecNumber evidence="4 7">4.2.1.46</ecNumber>
    </recommendedName>
</protein>
<dbReference type="CDD" id="cd05246">
    <property type="entry name" value="dTDP_GD_SDR_e"/>
    <property type="match status" value="1"/>
</dbReference>
<dbReference type="EC" id="4.2.1.46" evidence="4 7"/>
<evidence type="ECO:0000256" key="3">
    <source>
        <dbReference type="ARBA" id="ARBA00008178"/>
    </source>
</evidence>
<comment type="cofactor">
    <cofactor evidence="2 7">
        <name>NAD(+)</name>
        <dbReference type="ChEBI" id="CHEBI:57540"/>
    </cofactor>
</comment>
<dbReference type="InterPro" id="IPR016040">
    <property type="entry name" value="NAD(P)-bd_dom"/>
</dbReference>
<comment type="similarity">
    <text evidence="3 7">Belongs to the NAD(P)-dependent epimerase/dehydratase family. dTDP-glucose dehydratase subfamily.</text>
</comment>
<feature type="domain" description="NAD(P)-binding" evidence="9">
    <location>
        <begin position="4"/>
        <end position="320"/>
    </location>
</feature>
<evidence type="ECO:0000313" key="10">
    <source>
        <dbReference type="EMBL" id="KAA5804143.1"/>
    </source>
</evidence>
<evidence type="ECO:0000256" key="7">
    <source>
        <dbReference type="RuleBase" id="RU004473"/>
    </source>
</evidence>
<dbReference type="AlphaFoldDB" id="A0A5M6ZH84"/>
<comment type="caution">
    <text evidence="10">The sequence shown here is derived from an EMBL/GenBank/DDBJ whole genome shotgun (WGS) entry which is preliminary data.</text>
</comment>
<dbReference type="InterPro" id="IPR036291">
    <property type="entry name" value="NAD(P)-bd_dom_sf"/>
</dbReference>
<evidence type="ECO:0000256" key="4">
    <source>
        <dbReference type="ARBA" id="ARBA00011990"/>
    </source>
</evidence>
<feature type="region of interest" description="Disordered" evidence="8">
    <location>
        <begin position="344"/>
        <end position="363"/>
    </location>
</feature>
<gene>
    <name evidence="10" type="primary">rfbB</name>
    <name evidence="10" type="ORF">F1654_09930</name>
</gene>
<dbReference type="EMBL" id="VWOJ01000002">
    <property type="protein sequence ID" value="KAA5804143.1"/>
    <property type="molecule type" value="Genomic_DNA"/>
</dbReference>
<dbReference type="Gene3D" id="3.90.25.10">
    <property type="entry name" value="UDP-galactose 4-epimerase, domain 1"/>
    <property type="match status" value="1"/>
</dbReference>
<dbReference type="InterPro" id="IPR005888">
    <property type="entry name" value="dTDP_Gluc_deHydtase"/>
</dbReference>
<evidence type="ECO:0000256" key="8">
    <source>
        <dbReference type="SAM" id="MobiDB-lite"/>
    </source>
</evidence>
<dbReference type="Proteomes" id="UP000325122">
    <property type="component" value="Unassembled WGS sequence"/>
</dbReference>
<evidence type="ECO:0000256" key="6">
    <source>
        <dbReference type="ARBA" id="ARBA00023239"/>
    </source>
</evidence>
<proteinExistence type="inferred from homology"/>
<evidence type="ECO:0000313" key="11">
    <source>
        <dbReference type="Proteomes" id="UP000325122"/>
    </source>
</evidence>
<evidence type="ECO:0000256" key="1">
    <source>
        <dbReference type="ARBA" id="ARBA00001539"/>
    </source>
</evidence>
<dbReference type="NCBIfam" id="TIGR01181">
    <property type="entry name" value="dTDP_gluc_dehyt"/>
    <property type="match status" value="1"/>
</dbReference>
<dbReference type="SUPFAM" id="SSF51735">
    <property type="entry name" value="NAD(P)-binding Rossmann-fold domains"/>
    <property type="match status" value="1"/>
</dbReference>
<keyword evidence="5" id="KW-0520">NAD</keyword>
<comment type="catalytic activity">
    <reaction evidence="1 7">
        <text>dTDP-alpha-D-glucose = dTDP-4-dehydro-6-deoxy-alpha-D-glucose + H2O</text>
        <dbReference type="Rhea" id="RHEA:17221"/>
        <dbReference type="ChEBI" id="CHEBI:15377"/>
        <dbReference type="ChEBI" id="CHEBI:57477"/>
        <dbReference type="ChEBI" id="CHEBI:57649"/>
        <dbReference type="EC" id="4.2.1.46"/>
    </reaction>
</comment>
<dbReference type="Pfam" id="PF16363">
    <property type="entry name" value="GDP_Man_Dehyd"/>
    <property type="match status" value="1"/>
</dbReference>
<keyword evidence="11" id="KW-1185">Reference proteome</keyword>
<reference evidence="10 11" key="1">
    <citation type="submission" date="2019-09" db="EMBL/GenBank/DDBJ databases">
        <authorList>
            <person name="Kevbrin V."/>
            <person name="Grouzdev D.S."/>
        </authorList>
    </citation>
    <scope>NUCLEOTIDE SEQUENCE [LARGE SCALE GENOMIC DNA]</scope>
    <source>
        <strain evidence="10 11">G-192</strain>
    </source>
</reference>
<evidence type="ECO:0000259" key="9">
    <source>
        <dbReference type="Pfam" id="PF16363"/>
    </source>
</evidence>
<dbReference type="Gene3D" id="3.40.50.720">
    <property type="entry name" value="NAD(P)-binding Rossmann-like Domain"/>
    <property type="match status" value="1"/>
</dbReference>